<organism evidence="1 2">
    <name type="scientific">Acetobacterium paludosum</name>
    <dbReference type="NCBI Taxonomy" id="52693"/>
    <lineage>
        <taxon>Bacteria</taxon>
        <taxon>Bacillati</taxon>
        <taxon>Bacillota</taxon>
        <taxon>Clostridia</taxon>
        <taxon>Eubacteriales</taxon>
        <taxon>Eubacteriaceae</taxon>
        <taxon>Acetobacterium</taxon>
    </lineage>
</organism>
<comment type="caution">
    <text evidence="1">The sequence shown here is derived from an EMBL/GenBank/DDBJ whole genome shotgun (WGS) entry which is preliminary data.</text>
</comment>
<evidence type="ECO:0000313" key="1">
    <source>
        <dbReference type="EMBL" id="MBC3886973.1"/>
    </source>
</evidence>
<dbReference type="Proteomes" id="UP000616595">
    <property type="component" value="Unassembled WGS sequence"/>
</dbReference>
<reference evidence="1" key="2">
    <citation type="submission" date="2020-10" db="EMBL/GenBank/DDBJ databases">
        <title>Comparative genomics of the Acetobacterium genus.</title>
        <authorList>
            <person name="Marshall C."/>
            <person name="May H."/>
            <person name="Norman S."/>
        </authorList>
    </citation>
    <scope>NUCLEOTIDE SEQUENCE</scope>
    <source>
        <strain evidence="1">DER-2019</strain>
    </source>
</reference>
<protein>
    <submittedName>
        <fullName evidence="1">Uncharacterized protein</fullName>
    </submittedName>
</protein>
<dbReference type="AlphaFoldDB" id="A0A923HQQ0"/>
<name>A0A923HQQ0_9FIRM</name>
<dbReference type="EMBL" id="WJBD01000001">
    <property type="protein sequence ID" value="MBC3886973.1"/>
    <property type="molecule type" value="Genomic_DNA"/>
</dbReference>
<dbReference type="RefSeq" id="WP_148565588.1">
    <property type="nucleotide sequence ID" value="NZ_RXYA01000001.1"/>
</dbReference>
<reference evidence="1" key="1">
    <citation type="submission" date="2019-10" db="EMBL/GenBank/DDBJ databases">
        <authorList>
            <person name="Ross D.E."/>
            <person name="Gulliver D."/>
        </authorList>
    </citation>
    <scope>NUCLEOTIDE SEQUENCE</scope>
    <source>
        <strain evidence="1">DER-2019</strain>
    </source>
</reference>
<accession>A0A923HQQ0</accession>
<sequence length="62" mass="6776">MGRHSVDPVNKIMDPKFVSLLGQCHSLGMDIRALSCDIDGVNIEIIGELPANILSEEKVKEV</sequence>
<keyword evidence="2" id="KW-1185">Reference proteome</keyword>
<evidence type="ECO:0000313" key="2">
    <source>
        <dbReference type="Proteomes" id="UP000616595"/>
    </source>
</evidence>
<proteinExistence type="predicted"/>
<gene>
    <name evidence="1" type="ORF">GH810_01415</name>
</gene>